<reference evidence="13" key="1">
    <citation type="journal article" date="2019" name="Int. J. Syst. Evol. Microbiol.">
        <title>The Global Catalogue of Microorganisms (GCM) 10K type strain sequencing project: providing services to taxonomists for standard genome sequencing and annotation.</title>
        <authorList>
            <consortium name="The Broad Institute Genomics Platform"/>
            <consortium name="The Broad Institute Genome Sequencing Center for Infectious Disease"/>
            <person name="Wu L."/>
            <person name="Ma J."/>
        </authorList>
    </citation>
    <scope>NUCLEOTIDE SEQUENCE [LARGE SCALE GENOMIC DNA]</scope>
    <source>
        <strain evidence="13">JCM 18123</strain>
    </source>
</reference>
<evidence type="ECO:0000256" key="5">
    <source>
        <dbReference type="ARBA" id="ARBA00022679"/>
    </source>
</evidence>
<dbReference type="InterPro" id="IPR051351">
    <property type="entry name" value="Ascorbate-PTS_EIIA_comp"/>
</dbReference>
<keyword evidence="4" id="KW-0597">Phosphoprotein</keyword>
<dbReference type="InterPro" id="IPR002178">
    <property type="entry name" value="PTS_EIIA_type-2_dom"/>
</dbReference>
<evidence type="ECO:0000256" key="9">
    <source>
        <dbReference type="ARBA" id="ARBA00041175"/>
    </source>
</evidence>
<dbReference type="PROSITE" id="PS51094">
    <property type="entry name" value="PTS_EIIA_TYPE_2"/>
    <property type="match status" value="1"/>
</dbReference>
<evidence type="ECO:0000313" key="13">
    <source>
        <dbReference type="Proteomes" id="UP001499993"/>
    </source>
</evidence>
<accession>A0ABP9GI45</accession>
<proteinExistence type="predicted"/>
<evidence type="ECO:0000256" key="8">
    <source>
        <dbReference type="ARBA" id="ARBA00037387"/>
    </source>
</evidence>
<keyword evidence="6" id="KW-0598">Phosphotransferase system</keyword>
<dbReference type="SUPFAM" id="SSF55804">
    <property type="entry name" value="Phoshotransferase/anion transport protein"/>
    <property type="match status" value="1"/>
</dbReference>
<keyword evidence="7" id="KW-0418">Kinase</keyword>
<dbReference type="PANTHER" id="PTHR36203:SF1">
    <property type="entry name" value="ASCORBATE-SPECIFIC PTS SYSTEM EIIA COMPONENT"/>
    <property type="match status" value="1"/>
</dbReference>
<organism evidence="12 13">
    <name type="scientific">Streptomonospora halophila</name>
    <dbReference type="NCBI Taxonomy" id="427369"/>
    <lineage>
        <taxon>Bacteria</taxon>
        <taxon>Bacillati</taxon>
        <taxon>Actinomycetota</taxon>
        <taxon>Actinomycetes</taxon>
        <taxon>Streptosporangiales</taxon>
        <taxon>Nocardiopsidaceae</taxon>
        <taxon>Streptomonospora</taxon>
    </lineage>
</organism>
<comment type="subcellular location">
    <subcellularLocation>
        <location evidence="1">Cytoplasm</location>
    </subcellularLocation>
</comment>
<evidence type="ECO:0000256" key="4">
    <source>
        <dbReference type="ARBA" id="ARBA00022553"/>
    </source>
</evidence>
<dbReference type="InterPro" id="IPR016152">
    <property type="entry name" value="PTrfase/Anion_transptr"/>
</dbReference>
<keyword evidence="3" id="KW-0963">Cytoplasm</keyword>
<keyword evidence="5" id="KW-0808">Transferase</keyword>
<gene>
    <name evidence="12" type="ORF">GCM10023224_13020</name>
</gene>
<name>A0ABP9GI45_9ACTN</name>
<dbReference type="EMBL" id="BAABIK010000005">
    <property type="protein sequence ID" value="GAA4933942.1"/>
    <property type="molecule type" value="Genomic_DNA"/>
</dbReference>
<keyword evidence="12" id="KW-0762">Sugar transport</keyword>
<feature type="domain" description="PTS EIIA type-2" evidence="11">
    <location>
        <begin position="8"/>
        <end position="151"/>
    </location>
</feature>
<sequence length="157" mass="16638">MQEPSLSHLLPVEAIATGTEAEDWRAAIRAAGELLVTTGATTAAYIDEMQTAVDQYGPYIVIAPGLALAHSRPSPAVLRTGLSWVGLKTPVEFGHSTNDPVRLVIGLAAVDHDGHSSALSRLARLLADPDRLERLSGATDAELIHGTISEYESSEET</sequence>
<evidence type="ECO:0000259" key="11">
    <source>
        <dbReference type="PROSITE" id="PS51094"/>
    </source>
</evidence>
<evidence type="ECO:0000256" key="10">
    <source>
        <dbReference type="ARBA" id="ARBA00042072"/>
    </source>
</evidence>
<evidence type="ECO:0000256" key="3">
    <source>
        <dbReference type="ARBA" id="ARBA00022490"/>
    </source>
</evidence>
<keyword evidence="2" id="KW-0813">Transport</keyword>
<evidence type="ECO:0000256" key="7">
    <source>
        <dbReference type="ARBA" id="ARBA00022777"/>
    </source>
</evidence>
<dbReference type="RefSeq" id="WP_344140723.1">
    <property type="nucleotide sequence ID" value="NZ_BAABIK010000005.1"/>
</dbReference>
<comment type="function">
    <text evidence="8">The phosphoenolpyruvate-dependent sugar phosphotransferase system (sugar PTS), a major carbohydrate active transport system, catalyzes the phosphorylation of incoming sugar substrates concomitantly with their translocation across the cell membrane. The enzyme II UlaABC PTS system is involved in ascorbate transport.</text>
</comment>
<protein>
    <recommendedName>
        <fullName evidence="9">Ascorbate-specific PTS system EIIA component</fullName>
    </recommendedName>
    <alternativeName>
        <fullName evidence="10">Ascorbate-specific phosphotransferase enzyme IIA component</fullName>
    </alternativeName>
</protein>
<evidence type="ECO:0000256" key="6">
    <source>
        <dbReference type="ARBA" id="ARBA00022683"/>
    </source>
</evidence>
<comment type="caution">
    <text evidence="12">The sequence shown here is derived from an EMBL/GenBank/DDBJ whole genome shotgun (WGS) entry which is preliminary data.</text>
</comment>
<evidence type="ECO:0000256" key="1">
    <source>
        <dbReference type="ARBA" id="ARBA00004496"/>
    </source>
</evidence>
<dbReference type="Proteomes" id="UP001499993">
    <property type="component" value="Unassembled WGS sequence"/>
</dbReference>
<dbReference type="PANTHER" id="PTHR36203">
    <property type="entry name" value="ASCORBATE-SPECIFIC PTS SYSTEM EIIA COMPONENT"/>
    <property type="match status" value="1"/>
</dbReference>
<evidence type="ECO:0000313" key="12">
    <source>
        <dbReference type="EMBL" id="GAA4933942.1"/>
    </source>
</evidence>
<dbReference type="Gene3D" id="3.40.930.10">
    <property type="entry name" value="Mannitol-specific EII, Chain A"/>
    <property type="match status" value="1"/>
</dbReference>
<evidence type="ECO:0000256" key="2">
    <source>
        <dbReference type="ARBA" id="ARBA00022448"/>
    </source>
</evidence>
<dbReference type="Pfam" id="PF00359">
    <property type="entry name" value="PTS_EIIA_2"/>
    <property type="match status" value="1"/>
</dbReference>
<keyword evidence="13" id="KW-1185">Reference proteome</keyword>